<dbReference type="AlphaFoldDB" id="A0A9X2EUJ6"/>
<reference evidence="1" key="1">
    <citation type="journal article" date="2022" name="Arch. Microbiol.">
        <title>Microbulbifer okhotskensis sp. nov., isolated from a deep bottom sediment of the Okhotsk Sea.</title>
        <authorList>
            <person name="Romanenko L."/>
            <person name="Kurilenko V."/>
            <person name="Otstavnykh N."/>
            <person name="Velansky P."/>
            <person name="Isaeva M."/>
            <person name="Mikhailov V."/>
        </authorList>
    </citation>
    <scope>NUCLEOTIDE SEQUENCE</scope>
    <source>
        <strain evidence="1">OS29</strain>
    </source>
</reference>
<protein>
    <submittedName>
        <fullName evidence="1">Uncharacterized protein</fullName>
    </submittedName>
</protein>
<name>A0A9X2EUJ6_9GAMM</name>
<dbReference type="Proteomes" id="UP001139028">
    <property type="component" value="Unassembled WGS sequence"/>
</dbReference>
<sequence length="72" mass="8288">MIGKQPQGVEQEMSGHSLRVRKDRWEAIEKKAWQLSMEAKKPIKPTDVADAILFKGLKDLKLEDIELAKKTR</sequence>
<organism evidence="1 2">
    <name type="scientific">Microbulbifer okhotskensis</name>
    <dbReference type="NCBI Taxonomy" id="2926617"/>
    <lineage>
        <taxon>Bacteria</taxon>
        <taxon>Pseudomonadati</taxon>
        <taxon>Pseudomonadota</taxon>
        <taxon>Gammaproteobacteria</taxon>
        <taxon>Cellvibrionales</taxon>
        <taxon>Microbulbiferaceae</taxon>
        <taxon>Microbulbifer</taxon>
    </lineage>
</organism>
<evidence type="ECO:0000313" key="1">
    <source>
        <dbReference type="EMBL" id="MCO1336126.1"/>
    </source>
</evidence>
<dbReference type="RefSeq" id="WP_252471540.1">
    <property type="nucleotide sequence ID" value="NZ_JALBWM010000106.1"/>
</dbReference>
<dbReference type="EMBL" id="JALBWM010000106">
    <property type="protein sequence ID" value="MCO1336126.1"/>
    <property type="molecule type" value="Genomic_DNA"/>
</dbReference>
<proteinExistence type="predicted"/>
<keyword evidence="2" id="KW-1185">Reference proteome</keyword>
<gene>
    <name evidence="1" type="ORF">MO867_17480</name>
</gene>
<comment type="caution">
    <text evidence="1">The sequence shown here is derived from an EMBL/GenBank/DDBJ whole genome shotgun (WGS) entry which is preliminary data.</text>
</comment>
<evidence type="ECO:0000313" key="2">
    <source>
        <dbReference type="Proteomes" id="UP001139028"/>
    </source>
</evidence>
<accession>A0A9X2EUJ6</accession>